<evidence type="ECO:0000313" key="3">
    <source>
        <dbReference type="Proteomes" id="UP000298595"/>
    </source>
</evidence>
<dbReference type="GO" id="GO:0004314">
    <property type="term" value="F:[acyl-carrier-protein] S-malonyltransferase activity"/>
    <property type="evidence" value="ECO:0007669"/>
    <property type="project" value="TreeGrafter"/>
</dbReference>
<keyword evidence="2" id="KW-0012">Acyltransferase</keyword>
<protein>
    <submittedName>
        <fullName evidence="2">Acyltransferase domain-containing protein</fullName>
    </submittedName>
</protein>
<dbReference type="Gene3D" id="3.30.70.250">
    <property type="entry name" value="Malonyl-CoA ACP transacylase, ACP-binding"/>
    <property type="match status" value="1"/>
</dbReference>
<dbReference type="InterPro" id="IPR016035">
    <property type="entry name" value="Acyl_Trfase/lysoPLipase"/>
</dbReference>
<dbReference type="PANTHER" id="PTHR42681:SF6">
    <property type="entry name" value="BLL0263 PROTEIN"/>
    <property type="match status" value="1"/>
</dbReference>
<dbReference type="GO" id="GO:0006633">
    <property type="term" value="P:fatty acid biosynthetic process"/>
    <property type="evidence" value="ECO:0007669"/>
    <property type="project" value="TreeGrafter"/>
</dbReference>
<organism evidence="2 3">
    <name type="scientific">Azospirillum argentinense</name>
    <dbReference type="NCBI Taxonomy" id="2970906"/>
    <lineage>
        <taxon>Bacteria</taxon>
        <taxon>Pseudomonadati</taxon>
        <taxon>Pseudomonadota</taxon>
        <taxon>Alphaproteobacteria</taxon>
        <taxon>Rhodospirillales</taxon>
        <taxon>Azospirillaceae</taxon>
        <taxon>Azospirillum</taxon>
    </lineage>
</organism>
<dbReference type="InterPro" id="IPR016036">
    <property type="entry name" value="Malonyl_transacylase_ACP-bd"/>
</dbReference>
<proteinExistence type="predicted"/>
<evidence type="ECO:0000313" key="2">
    <source>
        <dbReference type="EMBL" id="QCO00029.1"/>
    </source>
</evidence>
<dbReference type="SMART" id="SM00827">
    <property type="entry name" value="PKS_AT"/>
    <property type="match status" value="1"/>
</dbReference>
<dbReference type="InterPro" id="IPR001227">
    <property type="entry name" value="Ac_transferase_dom_sf"/>
</dbReference>
<dbReference type="GO" id="GO:0005829">
    <property type="term" value="C:cytosol"/>
    <property type="evidence" value="ECO:0007669"/>
    <property type="project" value="TreeGrafter"/>
</dbReference>
<dbReference type="InterPro" id="IPR014043">
    <property type="entry name" value="Acyl_transferase_dom"/>
</dbReference>
<dbReference type="Proteomes" id="UP000298595">
    <property type="component" value="Plasmid p5"/>
</dbReference>
<feature type="domain" description="Malonyl-CoA:ACP transacylase (MAT)" evidence="1">
    <location>
        <begin position="6"/>
        <end position="304"/>
    </location>
</feature>
<accession>A0A4D8PVV9</accession>
<dbReference type="PANTHER" id="PTHR42681">
    <property type="entry name" value="MALONYL-COA-ACYL CARRIER PROTEIN TRANSACYLASE, MITOCHONDRIAL"/>
    <property type="match status" value="1"/>
</dbReference>
<evidence type="ECO:0000259" key="1">
    <source>
        <dbReference type="SMART" id="SM00827"/>
    </source>
</evidence>
<keyword evidence="2" id="KW-0808">Transferase</keyword>
<dbReference type="SUPFAM" id="SSF52151">
    <property type="entry name" value="FabD/lysophospholipase-like"/>
    <property type="match status" value="1"/>
</dbReference>
<keyword evidence="2" id="KW-0614">Plasmid</keyword>
<dbReference type="InterPro" id="IPR050858">
    <property type="entry name" value="Mal-CoA-ACP_Trans/PKS_FabD"/>
</dbReference>
<gene>
    <name evidence="2" type="ORF">D3093_32700</name>
</gene>
<sequence>MTLAVFCSGQGFQHLPMAAIVAGAPEAGSLFARAADLLDGTDPRTLARDAPQRATMNRVGQVLCCTHALAAWTLIAPKIPPGTIIAGYSIGDLAAWGCAGRLAPADVLELALARAELMDAYAGPDGGLAGIRGLGREQVGRLIGPRGLELAIVNGPDNVVVGGDRAALAELCEAAIANGAERAVVLDVRIPSHTSVLRPAACRFRERLDRVPLLDPPTSAPRLLSGLDGAPVGAGVEGLDKLARQIATTIDWAACLRTCRALKVTKLLELGPGHALSTIAKWSLVDVDVHRLEDFRTIAGLRSWIVRP</sequence>
<dbReference type="AlphaFoldDB" id="A0A4D8PVV9"/>
<dbReference type="Gene3D" id="3.40.366.10">
    <property type="entry name" value="Malonyl-Coenzyme A Acyl Carrier Protein, domain 2"/>
    <property type="match status" value="1"/>
</dbReference>
<name>A0A4D8PVV9_9PROT</name>
<dbReference type="EMBL" id="CP032326">
    <property type="protein sequence ID" value="QCO00029.1"/>
    <property type="molecule type" value="Genomic_DNA"/>
</dbReference>
<dbReference type="KEGG" id="aare:D3093_32700"/>
<geneLocation type="plasmid" evidence="2 3">
    <name>p5</name>
</geneLocation>
<dbReference type="Pfam" id="PF00698">
    <property type="entry name" value="Acyl_transf_1"/>
    <property type="match status" value="1"/>
</dbReference>
<reference evidence="2 3" key="1">
    <citation type="submission" date="2018-09" db="EMBL/GenBank/DDBJ databases">
        <title>Whole genome based analysis of evolution and adaptive divergence in Indian and Brazilian strains of Azospirillum brasilense.</title>
        <authorList>
            <person name="Singh C."/>
            <person name="Tripathi A.K."/>
        </authorList>
    </citation>
    <scope>NUCLEOTIDE SEQUENCE [LARGE SCALE GENOMIC DNA]</scope>
    <source>
        <strain evidence="2 3">MTCC4035</strain>
        <plasmid evidence="2 3">p5</plasmid>
    </source>
</reference>
<dbReference type="SUPFAM" id="SSF55048">
    <property type="entry name" value="Probable ACP-binding domain of malonyl-CoA ACP transacylase"/>
    <property type="match status" value="1"/>
</dbReference>